<accession>A0A183PRK7</accession>
<keyword evidence="5" id="KW-1185">Reference proteome</keyword>
<dbReference type="EMBL" id="UZAL01038023">
    <property type="protein sequence ID" value="VDP72890.1"/>
    <property type="molecule type" value="Genomic_DNA"/>
</dbReference>
<dbReference type="GO" id="GO:0005737">
    <property type="term" value="C:cytoplasm"/>
    <property type="evidence" value="ECO:0007669"/>
    <property type="project" value="UniProtKB-SubCell"/>
</dbReference>
<dbReference type="Pfam" id="PF06058">
    <property type="entry name" value="DCP1"/>
    <property type="match status" value="1"/>
</dbReference>
<evidence type="ECO:0000256" key="3">
    <source>
        <dbReference type="ARBA" id="ARBA00022490"/>
    </source>
</evidence>
<dbReference type="STRING" id="31246.A0A183PRK7"/>
<dbReference type="Proteomes" id="UP000269396">
    <property type="component" value="Unassembled WGS sequence"/>
</dbReference>
<dbReference type="InterPro" id="IPR011993">
    <property type="entry name" value="PH-like_dom_sf"/>
</dbReference>
<reference evidence="4 5" key="1">
    <citation type="submission" date="2018-11" db="EMBL/GenBank/DDBJ databases">
        <authorList>
            <consortium name="Pathogen Informatics"/>
        </authorList>
    </citation>
    <scope>NUCLEOTIDE SEQUENCE [LARGE SCALE GENOMIC DNA]</scope>
    <source>
        <strain>Denwood</strain>
        <strain evidence="5">Zambia</strain>
    </source>
</reference>
<comment type="subcellular location">
    <subcellularLocation>
        <location evidence="1">Cytoplasm</location>
    </subcellularLocation>
</comment>
<sequence length="44" mass="5124">MKEEDELNLTVIQTYDKYCTQILDKSPSAHVYSFQSDKNAWVSP</sequence>
<dbReference type="AlphaFoldDB" id="A0A183PRK7"/>
<evidence type="ECO:0000313" key="4">
    <source>
        <dbReference type="EMBL" id="VDP72890.1"/>
    </source>
</evidence>
<comment type="similarity">
    <text evidence="2">Belongs to the DCP1 family.</text>
</comment>
<name>A0A183PRK7_9TREM</name>
<evidence type="ECO:0000256" key="1">
    <source>
        <dbReference type="ARBA" id="ARBA00004496"/>
    </source>
</evidence>
<protein>
    <submittedName>
        <fullName evidence="4">Uncharacterized protein</fullName>
    </submittedName>
</protein>
<proteinExistence type="inferred from homology"/>
<organism evidence="4 5">
    <name type="scientific">Schistosoma mattheei</name>
    <dbReference type="NCBI Taxonomy" id="31246"/>
    <lineage>
        <taxon>Eukaryota</taxon>
        <taxon>Metazoa</taxon>
        <taxon>Spiralia</taxon>
        <taxon>Lophotrochozoa</taxon>
        <taxon>Platyhelminthes</taxon>
        <taxon>Trematoda</taxon>
        <taxon>Digenea</taxon>
        <taxon>Strigeidida</taxon>
        <taxon>Schistosomatoidea</taxon>
        <taxon>Schistosomatidae</taxon>
        <taxon>Schistosoma</taxon>
    </lineage>
</organism>
<dbReference type="SUPFAM" id="SSF50729">
    <property type="entry name" value="PH domain-like"/>
    <property type="match status" value="1"/>
</dbReference>
<dbReference type="Gene3D" id="2.30.29.30">
    <property type="entry name" value="Pleckstrin-homology domain (PH domain)/Phosphotyrosine-binding domain (PTB)"/>
    <property type="match status" value="1"/>
</dbReference>
<evidence type="ECO:0000313" key="5">
    <source>
        <dbReference type="Proteomes" id="UP000269396"/>
    </source>
</evidence>
<evidence type="ECO:0000256" key="2">
    <source>
        <dbReference type="ARBA" id="ARBA00008778"/>
    </source>
</evidence>
<dbReference type="GO" id="GO:0000290">
    <property type="term" value="P:deadenylation-dependent decapping of nuclear-transcribed mRNA"/>
    <property type="evidence" value="ECO:0007669"/>
    <property type="project" value="InterPro"/>
</dbReference>
<dbReference type="GO" id="GO:0008047">
    <property type="term" value="F:enzyme activator activity"/>
    <property type="evidence" value="ECO:0007669"/>
    <property type="project" value="InterPro"/>
</dbReference>
<gene>
    <name evidence="4" type="ORF">SMTD_LOCUS16993</name>
</gene>
<keyword evidence="3" id="KW-0963">Cytoplasm</keyword>
<dbReference type="InterPro" id="IPR010334">
    <property type="entry name" value="Dcp1"/>
</dbReference>